<proteinExistence type="predicted"/>
<evidence type="ECO:0000313" key="2">
    <source>
        <dbReference type="Proteomes" id="UP001220610"/>
    </source>
</evidence>
<protein>
    <recommendedName>
        <fullName evidence="3">Clan AA aspartic protease</fullName>
    </recommendedName>
</protein>
<sequence>MGTFHKEIQLFNYNDLLAARKHEMGEEDIRSITVAALVDTGALYCCINEHIQAYLQCPVIEQIRCQLAHGISLTYDLVGPVEIRCQGQVSLTRALVLPGNAEPLLGAIPLEDMRLLVDPAQQQLFPDPNAVRV</sequence>
<evidence type="ECO:0000313" key="1">
    <source>
        <dbReference type="EMBL" id="WEK37076.1"/>
    </source>
</evidence>
<evidence type="ECO:0008006" key="3">
    <source>
        <dbReference type="Google" id="ProtNLM"/>
    </source>
</evidence>
<accession>A0AAJ5WRX1</accession>
<reference evidence="1" key="1">
    <citation type="submission" date="2023-03" db="EMBL/GenBank/DDBJ databases">
        <title>Andean soil-derived lignocellulolytic bacterial consortium as a source of novel taxa and putative plastic-active enzymes.</title>
        <authorList>
            <person name="Diaz-Garcia L."/>
            <person name="Chuvochina M."/>
            <person name="Feuerriegel G."/>
            <person name="Bunk B."/>
            <person name="Sproer C."/>
            <person name="Streit W.R."/>
            <person name="Rodriguez L.M."/>
            <person name="Overmann J."/>
            <person name="Jimenez D.J."/>
        </authorList>
    </citation>
    <scope>NUCLEOTIDE SEQUENCE</scope>
    <source>
        <strain evidence="1">MAG 7</strain>
    </source>
</reference>
<gene>
    <name evidence="1" type="ORF">P0Y53_06145</name>
</gene>
<dbReference type="AlphaFoldDB" id="A0AAJ5WRX1"/>
<dbReference type="EMBL" id="CP119311">
    <property type="protein sequence ID" value="WEK37076.1"/>
    <property type="molecule type" value="Genomic_DNA"/>
</dbReference>
<dbReference type="Gene3D" id="2.40.70.10">
    <property type="entry name" value="Acid Proteases"/>
    <property type="match status" value="1"/>
</dbReference>
<dbReference type="Proteomes" id="UP001220610">
    <property type="component" value="Chromosome"/>
</dbReference>
<organism evidence="1 2">
    <name type="scientific">Candidatus Pseudobacter hemicellulosilyticus</name>
    <dbReference type="NCBI Taxonomy" id="3121375"/>
    <lineage>
        <taxon>Bacteria</taxon>
        <taxon>Pseudomonadati</taxon>
        <taxon>Bacteroidota</taxon>
        <taxon>Chitinophagia</taxon>
        <taxon>Chitinophagales</taxon>
        <taxon>Chitinophagaceae</taxon>
        <taxon>Pseudobacter</taxon>
    </lineage>
</organism>
<dbReference type="InterPro" id="IPR021109">
    <property type="entry name" value="Peptidase_aspartic_dom_sf"/>
</dbReference>
<dbReference type="SUPFAM" id="SSF50630">
    <property type="entry name" value="Acid proteases"/>
    <property type="match status" value="1"/>
</dbReference>
<name>A0AAJ5WRX1_9BACT</name>